<evidence type="ECO:0000256" key="1">
    <source>
        <dbReference type="SAM" id="SignalP"/>
    </source>
</evidence>
<dbReference type="Proteomes" id="UP001165430">
    <property type="component" value="Unassembled WGS sequence"/>
</dbReference>
<evidence type="ECO:0000313" key="3">
    <source>
        <dbReference type="Proteomes" id="UP001165430"/>
    </source>
</evidence>
<dbReference type="InterPro" id="IPR000801">
    <property type="entry name" value="Esterase-like"/>
</dbReference>
<dbReference type="RefSeq" id="WP_241410014.1">
    <property type="nucleotide sequence ID" value="NZ_JAKZGO010000002.1"/>
</dbReference>
<accession>A0ABS9V7M9</accession>
<dbReference type="InterPro" id="IPR050583">
    <property type="entry name" value="Mycobacterial_A85_antigen"/>
</dbReference>
<proteinExistence type="predicted"/>
<feature type="chain" id="PRO_5046819920" evidence="1">
    <location>
        <begin position="22"/>
        <end position="278"/>
    </location>
</feature>
<sequence length="278" mass="31211">MKNLKKLTLMLLVCISSCAFAQDADIIAPSGFDQVREEVSKGEVKEISYPSKTVGVDRVANIYFPPGYTASEAYPVLYLLHGIGGDEREWLDQGTPNVILDNLYADKKAKPMIIVMPNGRAMKNDRAEGDIFGAEPVKAFATFEKDLMDDLIPFIEKSYKVKPGIENRALAGLSMGGGQSLNFGLNHPEDFAWVGGFSPAPNTKRGSDLLPQVDVSRKNLKLLFLSCGDQDNLMRVSNQTHDYLKEQNINHTYRVIPGHHHNFEYWKNELYFFAQEIF</sequence>
<dbReference type="SUPFAM" id="SSF53474">
    <property type="entry name" value="alpha/beta-Hydrolases"/>
    <property type="match status" value="1"/>
</dbReference>
<protein>
    <submittedName>
        <fullName evidence="2">Alpha/beta hydrolase-fold protein</fullName>
    </submittedName>
</protein>
<comment type="caution">
    <text evidence="2">The sequence shown here is derived from an EMBL/GenBank/DDBJ whole genome shotgun (WGS) entry which is preliminary data.</text>
</comment>
<keyword evidence="2" id="KW-0378">Hydrolase</keyword>
<dbReference type="PANTHER" id="PTHR48098:SF1">
    <property type="entry name" value="DIACYLGLYCEROL ACYLTRANSFERASE_MYCOLYLTRANSFERASE AG85A"/>
    <property type="match status" value="1"/>
</dbReference>
<name>A0ABS9V7M9_9BACT</name>
<feature type="signal peptide" evidence="1">
    <location>
        <begin position="1"/>
        <end position="21"/>
    </location>
</feature>
<dbReference type="Pfam" id="PF00756">
    <property type="entry name" value="Esterase"/>
    <property type="match status" value="1"/>
</dbReference>
<keyword evidence="3" id="KW-1185">Reference proteome</keyword>
<evidence type="ECO:0000313" key="2">
    <source>
        <dbReference type="EMBL" id="MCH7412431.1"/>
    </source>
</evidence>
<keyword evidence="1" id="KW-0732">Signal</keyword>
<organism evidence="2 3">
    <name type="scientific">Belliella alkalica</name>
    <dbReference type="NCBI Taxonomy" id="1730871"/>
    <lineage>
        <taxon>Bacteria</taxon>
        <taxon>Pseudomonadati</taxon>
        <taxon>Bacteroidota</taxon>
        <taxon>Cytophagia</taxon>
        <taxon>Cytophagales</taxon>
        <taxon>Cyclobacteriaceae</taxon>
        <taxon>Belliella</taxon>
    </lineage>
</organism>
<gene>
    <name evidence="2" type="ORF">MM213_02965</name>
</gene>
<dbReference type="Gene3D" id="3.40.50.1820">
    <property type="entry name" value="alpha/beta hydrolase"/>
    <property type="match status" value="1"/>
</dbReference>
<dbReference type="PANTHER" id="PTHR48098">
    <property type="entry name" value="ENTEROCHELIN ESTERASE-RELATED"/>
    <property type="match status" value="1"/>
</dbReference>
<dbReference type="EMBL" id="JAKZGO010000002">
    <property type="protein sequence ID" value="MCH7412431.1"/>
    <property type="molecule type" value="Genomic_DNA"/>
</dbReference>
<dbReference type="GO" id="GO:0016787">
    <property type="term" value="F:hydrolase activity"/>
    <property type="evidence" value="ECO:0007669"/>
    <property type="project" value="UniProtKB-KW"/>
</dbReference>
<dbReference type="InterPro" id="IPR029058">
    <property type="entry name" value="AB_hydrolase_fold"/>
</dbReference>
<reference evidence="2" key="1">
    <citation type="submission" date="2022-03" db="EMBL/GenBank/DDBJ databases">
        <title>De novo assembled genomes of Belliella spp. (Cyclobacteriaceae) strains.</title>
        <authorList>
            <person name="Szabo A."/>
            <person name="Korponai K."/>
            <person name="Felfoldi T."/>
        </authorList>
    </citation>
    <scope>NUCLEOTIDE SEQUENCE</scope>
    <source>
        <strain evidence="2">DSM 111903</strain>
    </source>
</reference>